<organism evidence="2 3">
    <name type="scientific">Pyricularia grisea</name>
    <name type="common">Crabgrass-specific blast fungus</name>
    <name type="synonym">Magnaporthe grisea</name>
    <dbReference type="NCBI Taxonomy" id="148305"/>
    <lineage>
        <taxon>Eukaryota</taxon>
        <taxon>Fungi</taxon>
        <taxon>Dikarya</taxon>
        <taxon>Ascomycota</taxon>
        <taxon>Pezizomycotina</taxon>
        <taxon>Sordariomycetes</taxon>
        <taxon>Sordariomycetidae</taxon>
        <taxon>Magnaporthales</taxon>
        <taxon>Pyriculariaceae</taxon>
        <taxon>Pyricularia</taxon>
    </lineage>
</organism>
<keyword evidence="1" id="KW-0732">Signal</keyword>
<protein>
    <submittedName>
        <fullName evidence="2">Uncharacterized protein</fullName>
    </submittedName>
</protein>
<evidence type="ECO:0000256" key="1">
    <source>
        <dbReference type="SAM" id="SignalP"/>
    </source>
</evidence>
<evidence type="ECO:0000313" key="3">
    <source>
        <dbReference type="Proteomes" id="UP001059893"/>
    </source>
</evidence>
<feature type="signal peptide" evidence="1">
    <location>
        <begin position="1"/>
        <end position="18"/>
    </location>
</feature>
<dbReference type="Proteomes" id="UP001059893">
    <property type="component" value="Unassembled WGS sequence"/>
</dbReference>
<proteinExistence type="predicted"/>
<keyword evidence="3" id="KW-1185">Reference proteome</keyword>
<dbReference type="EMBL" id="JABSND010000355">
    <property type="protein sequence ID" value="KAI6291578.1"/>
    <property type="molecule type" value="Genomic_DNA"/>
</dbReference>
<gene>
    <name evidence="2" type="ORF">MCOR33_010518</name>
</gene>
<evidence type="ECO:0000313" key="2">
    <source>
        <dbReference type="EMBL" id="KAI6291578.1"/>
    </source>
</evidence>
<accession>A0ABQ8N5D2</accession>
<sequence length="114" mass="12525">METQIGVVLLLFLDYCLPKHNLTLVQSHIYLGRSDSGTWATRYETPCIENPAIGLRVLGMMPSLRGTKKIDGGAMESHSKAATVVMNVVKDFAIQTVGKETRSAREMVVDIGMN</sequence>
<feature type="chain" id="PRO_5046502472" evidence="1">
    <location>
        <begin position="19"/>
        <end position="114"/>
    </location>
</feature>
<reference evidence="2" key="1">
    <citation type="submission" date="2021-01" db="EMBL/GenBank/DDBJ databases">
        <title>Deciphering the adaptive evolutionary patterns associated with biogeogrpahic diversity in the finger millet blast pathogen Magnaporthe oryzae in Eastern Africa.</title>
        <authorList>
            <person name="Onyema G."/>
            <person name="Shittu T.A."/>
            <person name="Dodsworth S."/>
            <person name="Devilliers S."/>
            <person name="Muthumeenakshi S."/>
            <person name="Sreenivasaprasad S."/>
        </authorList>
    </citation>
    <scope>NUCLEOTIDE SEQUENCE</scope>
    <source>
        <strain evidence="2">D15/s37</strain>
    </source>
</reference>
<comment type="caution">
    <text evidence="2">The sequence shown here is derived from an EMBL/GenBank/DDBJ whole genome shotgun (WGS) entry which is preliminary data.</text>
</comment>
<name>A0ABQ8N5D2_PYRGI</name>